<dbReference type="Gene3D" id="3.30.40.10">
    <property type="entry name" value="Zinc/RING finger domain, C3HC4 (zinc finger)"/>
    <property type="match status" value="1"/>
</dbReference>
<dbReference type="SMART" id="SM00184">
    <property type="entry name" value="RING"/>
    <property type="match status" value="1"/>
</dbReference>
<keyword evidence="6" id="KW-0479">Metal-binding</keyword>
<keyword evidence="4" id="KW-0808">Transferase</keyword>
<comment type="catalytic activity">
    <reaction evidence="1">
        <text>S-ubiquitinyl-[E2 ubiquitin-conjugating enzyme]-L-cysteine + [acceptor protein]-L-lysine = [E2 ubiquitin-conjugating enzyme]-L-cysteine + N(6)-ubiquitinyl-[acceptor protein]-L-lysine.</text>
        <dbReference type="EC" id="2.3.2.27"/>
    </reaction>
</comment>
<keyword evidence="9" id="KW-0862">Zinc</keyword>
<accession>A0ABR2VK44</accession>
<dbReference type="Pfam" id="PF13639">
    <property type="entry name" value="zf-RING_2"/>
    <property type="match status" value="1"/>
</dbReference>
<proteinExistence type="predicted"/>
<keyword evidence="7 12" id="KW-0863">Zinc-finger</keyword>
<evidence type="ECO:0000256" key="5">
    <source>
        <dbReference type="ARBA" id="ARBA00022692"/>
    </source>
</evidence>
<evidence type="ECO:0000256" key="7">
    <source>
        <dbReference type="ARBA" id="ARBA00022771"/>
    </source>
</evidence>
<dbReference type="PANTHER" id="PTHR45977">
    <property type="entry name" value="TARGET OF ERK KINASE MPK-1"/>
    <property type="match status" value="1"/>
</dbReference>
<evidence type="ECO:0000256" key="8">
    <source>
        <dbReference type="ARBA" id="ARBA00022786"/>
    </source>
</evidence>
<reference evidence="14 15" key="1">
    <citation type="submission" date="2023-04" db="EMBL/GenBank/DDBJ databases">
        <title>Genome of Basidiobolus ranarum AG-B5.</title>
        <authorList>
            <person name="Stajich J.E."/>
            <person name="Carter-House D."/>
            <person name="Gryganskyi A."/>
        </authorList>
    </citation>
    <scope>NUCLEOTIDE SEQUENCE [LARGE SCALE GENOMIC DNA]</scope>
    <source>
        <strain evidence="14 15">AG-B5</strain>
    </source>
</reference>
<evidence type="ECO:0000256" key="1">
    <source>
        <dbReference type="ARBA" id="ARBA00000900"/>
    </source>
</evidence>
<organism evidence="14 15">
    <name type="scientific">Basidiobolus ranarum</name>
    <dbReference type="NCBI Taxonomy" id="34480"/>
    <lineage>
        <taxon>Eukaryota</taxon>
        <taxon>Fungi</taxon>
        <taxon>Fungi incertae sedis</taxon>
        <taxon>Zoopagomycota</taxon>
        <taxon>Entomophthoromycotina</taxon>
        <taxon>Basidiobolomycetes</taxon>
        <taxon>Basidiobolales</taxon>
        <taxon>Basidiobolaceae</taxon>
        <taxon>Basidiobolus</taxon>
    </lineage>
</organism>
<keyword evidence="15" id="KW-1185">Reference proteome</keyword>
<feature type="domain" description="RING-type" evidence="13">
    <location>
        <begin position="20"/>
        <end position="61"/>
    </location>
</feature>
<dbReference type="Proteomes" id="UP001479436">
    <property type="component" value="Unassembled WGS sequence"/>
</dbReference>
<keyword evidence="5" id="KW-0812">Transmembrane</keyword>
<comment type="caution">
    <text evidence="14">The sequence shown here is derived from an EMBL/GenBank/DDBJ whole genome shotgun (WGS) entry which is preliminary data.</text>
</comment>
<name>A0ABR2VK44_9FUNG</name>
<keyword evidence="10" id="KW-1133">Transmembrane helix</keyword>
<evidence type="ECO:0000256" key="3">
    <source>
        <dbReference type="ARBA" id="ARBA00012483"/>
    </source>
</evidence>
<evidence type="ECO:0000256" key="6">
    <source>
        <dbReference type="ARBA" id="ARBA00022723"/>
    </source>
</evidence>
<dbReference type="SUPFAM" id="SSF57850">
    <property type="entry name" value="RING/U-box"/>
    <property type="match status" value="1"/>
</dbReference>
<evidence type="ECO:0000313" key="15">
    <source>
        <dbReference type="Proteomes" id="UP001479436"/>
    </source>
</evidence>
<dbReference type="EC" id="2.3.2.27" evidence="3"/>
<keyword evidence="8" id="KW-0833">Ubl conjugation pathway</keyword>
<dbReference type="InterPro" id="IPR013083">
    <property type="entry name" value="Znf_RING/FYVE/PHD"/>
</dbReference>
<keyword evidence="11" id="KW-0472">Membrane</keyword>
<evidence type="ECO:0000256" key="10">
    <source>
        <dbReference type="ARBA" id="ARBA00022989"/>
    </source>
</evidence>
<evidence type="ECO:0000259" key="13">
    <source>
        <dbReference type="PROSITE" id="PS50089"/>
    </source>
</evidence>
<protein>
    <recommendedName>
        <fullName evidence="3">RING-type E3 ubiquitin transferase</fullName>
        <ecNumber evidence="3">2.3.2.27</ecNumber>
    </recommendedName>
</protein>
<dbReference type="EMBL" id="JASJQH010010919">
    <property type="protein sequence ID" value="KAK9667614.1"/>
    <property type="molecule type" value="Genomic_DNA"/>
</dbReference>
<comment type="subcellular location">
    <subcellularLocation>
        <location evidence="2">Membrane</location>
        <topology evidence="2">Multi-pass membrane protein</topology>
    </subcellularLocation>
</comment>
<evidence type="ECO:0000256" key="2">
    <source>
        <dbReference type="ARBA" id="ARBA00004141"/>
    </source>
</evidence>
<evidence type="ECO:0000313" key="14">
    <source>
        <dbReference type="EMBL" id="KAK9667614.1"/>
    </source>
</evidence>
<evidence type="ECO:0000256" key="9">
    <source>
        <dbReference type="ARBA" id="ARBA00022833"/>
    </source>
</evidence>
<evidence type="ECO:0000256" key="12">
    <source>
        <dbReference type="PROSITE-ProRule" id="PRU00175"/>
    </source>
</evidence>
<dbReference type="InterPro" id="IPR001841">
    <property type="entry name" value="Znf_RING"/>
</dbReference>
<gene>
    <name evidence="14" type="ORF">K7432_017599</name>
</gene>
<evidence type="ECO:0000256" key="4">
    <source>
        <dbReference type="ARBA" id="ARBA00022679"/>
    </source>
</evidence>
<evidence type="ECO:0000256" key="11">
    <source>
        <dbReference type="ARBA" id="ARBA00023136"/>
    </source>
</evidence>
<dbReference type="PROSITE" id="PS50089">
    <property type="entry name" value="ZF_RING_2"/>
    <property type="match status" value="1"/>
</dbReference>
<sequence length="75" mass="8717">MNQIKDLPELRVADPEDAMCSVCLEEYNDGELVRKLRCNHHFHQHCLDEWLLINKYCPLCKANACPTTDDNQENA</sequence>